<dbReference type="AlphaFoldDB" id="A0A2W5AXZ7"/>
<evidence type="ECO:0000256" key="2">
    <source>
        <dbReference type="SAM" id="MobiDB-lite"/>
    </source>
</evidence>
<dbReference type="PANTHER" id="PTHR47354:SF5">
    <property type="entry name" value="PROTEIN RFBI"/>
    <property type="match status" value="1"/>
</dbReference>
<feature type="compositionally biased region" description="Low complexity" evidence="2">
    <location>
        <begin position="37"/>
        <end position="47"/>
    </location>
</feature>
<accession>A0A2W5AXZ7</accession>
<dbReference type="InterPro" id="IPR017938">
    <property type="entry name" value="Riboflavin_synthase-like_b-brl"/>
</dbReference>
<organism evidence="3 4">
    <name type="scientific">Corynebacterium urealyticum</name>
    <dbReference type="NCBI Taxonomy" id="43771"/>
    <lineage>
        <taxon>Bacteria</taxon>
        <taxon>Bacillati</taxon>
        <taxon>Actinomycetota</taxon>
        <taxon>Actinomycetes</taxon>
        <taxon>Mycobacteriales</taxon>
        <taxon>Corynebacteriaceae</taxon>
        <taxon>Corynebacterium</taxon>
    </lineage>
</organism>
<comment type="cofactor">
    <cofactor evidence="1">
        <name>FAD</name>
        <dbReference type="ChEBI" id="CHEBI:57692"/>
    </cofactor>
</comment>
<dbReference type="GO" id="GO:0016491">
    <property type="term" value="F:oxidoreductase activity"/>
    <property type="evidence" value="ECO:0007669"/>
    <property type="project" value="TreeGrafter"/>
</dbReference>
<dbReference type="EMBL" id="QFNY01000200">
    <property type="protein sequence ID" value="PZO99430.1"/>
    <property type="molecule type" value="Genomic_DNA"/>
</dbReference>
<sequence>MSHHAAPSDRGSIDLLSPILNHLNLLSARVQGILDAQGPAPAPTAQPLRAGEFPGTNPPTWSDLSADQPLLVRSIRALLTSLGLAQHSGDYSGEYPQKETDFLLALGHDLRKHGLEAEHYGALARALGQAGVDVLTLDEQAQATLEDAADLTCHLLALGAQRSTATATRTAEVLDVAEAYPGDEEAGRPAIGVIRVQESSPQPWWTGQYLDVRTPYGDTQWQYLHPATPANPDGLIEFHVRGDSEARRAILAEAQVGDQWVLGASYGFLSVDAEDERPVCMIAQDTGLAPLRALLLELAQQPEPPETALYVGADSVAELYELPSLLGFARAWDWLRVVPVTAEVAGIEELTGASAELDGLLRVGHAVNAAIRDGAWRDSRVLVAGEEAQVTASVDALLAAGADSSQLSVDKA</sequence>
<gene>
    <name evidence="3" type="ORF">DI609_08310</name>
</gene>
<dbReference type="Gene3D" id="3.40.50.80">
    <property type="entry name" value="Nucleotide-binding domain of ferredoxin-NADP reductase (FNR) module"/>
    <property type="match status" value="1"/>
</dbReference>
<dbReference type="InterPro" id="IPR050415">
    <property type="entry name" value="MRET"/>
</dbReference>
<protein>
    <submittedName>
        <fullName evidence="3">Flavohemoprotein</fullName>
    </submittedName>
</protein>
<proteinExistence type="predicted"/>
<reference evidence="3 4" key="1">
    <citation type="submission" date="2017-11" db="EMBL/GenBank/DDBJ databases">
        <title>Infants hospitalized years apart are colonized by the same room-sourced microbial strains.</title>
        <authorList>
            <person name="Brooks B."/>
            <person name="Olm M.R."/>
            <person name="Firek B.A."/>
            <person name="Baker R."/>
            <person name="Thomas B.C."/>
            <person name="Morowitz M.J."/>
            <person name="Banfield J.F."/>
        </authorList>
    </citation>
    <scope>NUCLEOTIDE SEQUENCE [LARGE SCALE GENOMIC DNA]</scope>
    <source>
        <strain evidence="3">S2_012_000_R3_87</strain>
    </source>
</reference>
<comment type="caution">
    <text evidence="3">The sequence shown here is derived from an EMBL/GenBank/DDBJ whole genome shotgun (WGS) entry which is preliminary data.</text>
</comment>
<feature type="region of interest" description="Disordered" evidence="2">
    <location>
        <begin position="37"/>
        <end position="59"/>
    </location>
</feature>
<evidence type="ECO:0000313" key="3">
    <source>
        <dbReference type="EMBL" id="PZO99430.1"/>
    </source>
</evidence>
<evidence type="ECO:0000256" key="1">
    <source>
        <dbReference type="ARBA" id="ARBA00001974"/>
    </source>
</evidence>
<evidence type="ECO:0000313" key="4">
    <source>
        <dbReference type="Proteomes" id="UP000249451"/>
    </source>
</evidence>
<dbReference type="CDD" id="cd06187">
    <property type="entry name" value="O2ase_reductase_like"/>
    <property type="match status" value="1"/>
</dbReference>
<name>A0A2W5AXZ7_9CORY</name>
<dbReference type="Proteomes" id="UP000249451">
    <property type="component" value="Unassembled WGS sequence"/>
</dbReference>
<dbReference type="SUPFAM" id="SSF52343">
    <property type="entry name" value="Ferredoxin reductase-like, C-terminal NADP-linked domain"/>
    <property type="match status" value="1"/>
</dbReference>
<dbReference type="SUPFAM" id="SSF63380">
    <property type="entry name" value="Riboflavin synthase domain-like"/>
    <property type="match status" value="1"/>
</dbReference>
<dbReference type="PANTHER" id="PTHR47354">
    <property type="entry name" value="NADH OXIDOREDUCTASE HCR"/>
    <property type="match status" value="1"/>
</dbReference>
<dbReference type="InterPro" id="IPR039261">
    <property type="entry name" value="FNR_nucleotide-bd"/>
</dbReference>